<dbReference type="RefSeq" id="WP_144570554.1">
    <property type="nucleotide sequence ID" value="NZ_VLKG01000002.1"/>
</dbReference>
<name>A0A562J0W8_9GAMM</name>
<sequence>MKVLFFAALKEQLGVEQLDWPTPAATLGELRQQLMAQSPEWQQAFSRYAQMAAVDQSLSPDSTPLADVQEVAFFPRVTGG</sequence>
<gene>
    <name evidence="1" type="ORF">LX59_00818</name>
</gene>
<dbReference type="InterPro" id="IPR012675">
    <property type="entry name" value="Beta-grasp_dom_sf"/>
</dbReference>
<protein>
    <submittedName>
        <fullName evidence="1">Molybdopterin synthase sulfur carrier subunit</fullName>
    </submittedName>
</protein>
<dbReference type="InterPro" id="IPR016155">
    <property type="entry name" value="Mopterin_synth/thiamin_S_b"/>
</dbReference>
<dbReference type="Gene3D" id="3.10.20.30">
    <property type="match status" value="1"/>
</dbReference>
<dbReference type="CDD" id="cd00754">
    <property type="entry name" value="Ubl_MoaD"/>
    <property type="match status" value="1"/>
</dbReference>
<dbReference type="OrthoDB" id="9801945at2"/>
<dbReference type="EMBL" id="VLKG01000002">
    <property type="protein sequence ID" value="TWH76773.1"/>
    <property type="molecule type" value="Genomic_DNA"/>
</dbReference>
<dbReference type="AlphaFoldDB" id="A0A562J0W8"/>
<dbReference type="Pfam" id="PF02597">
    <property type="entry name" value="ThiS"/>
    <property type="match status" value="1"/>
</dbReference>
<accession>A0A562J0W8</accession>
<keyword evidence="2" id="KW-1185">Reference proteome</keyword>
<comment type="caution">
    <text evidence="1">The sequence shown here is derived from an EMBL/GenBank/DDBJ whole genome shotgun (WGS) entry which is preliminary data.</text>
</comment>
<evidence type="ECO:0000313" key="2">
    <source>
        <dbReference type="Proteomes" id="UP000319627"/>
    </source>
</evidence>
<dbReference type="InterPro" id="IPR003749">
    <property type="entry name" value="ThiS/MoaD-like"/>
</dbReference>
<proteinExistence type="predicted"/>
<evidence type="ECO:0000313" key="1">
    <source>
        <dbReference type="EMBL" id="TWH76773.1"/>
    </source>
</evidence>
<dbReference type="SUPFAM" id="SSF54285">
    <property type="entry name" value="MoaD/ThiS"/>
    <property type="match status" value="1"/>
</dbReference>
<reference evidence="1 2" key="1">
    <citation type="submission" date="2019-07" db="EMBL/GenBank/DDBJ databases">
        <title>Genomic Encyclopedia of Type Strains, Phase I: the one thousand microbial genomes (KMG-I) project.</title>
        <authorList>
            <person name="Kyrpides N."/>
        </authorList>
    </citation>
    <scope>NUCLEOTIDE SEQUENCE [LARGE SCALE GENOMIC DNA]</scope>
    <source>
        <strain evidence="1 2">DSM 375</strain>
    </source>
</reference>
<dbReference type="Proteomes" id="UP000319627">
    <property type="component" value="Unassembled WGS sequence"/>
</dbReference>
<organism evidence="1 2">
    <name type="scientific">Azomonas agilis</name>
    <dbReference type="NCBI Taxonomy" id="116849"/>
    <lineage>
        <taxon>Bacteria</taxon>
        <taxon>Pseudomonadati</taxon>
        <taxon>Pseudomonadota</taxon>
        <taxon>Gammaproteobacteria</taxon>
        <taxon>Pseudomonadales</taxon>
        <taxon>Pseudomonadaceae</taxon>
        <taxon>Azomonas</taxon>
    </lineage>
</organism>